<dbReference type="PANTHER" id="PTHR44094">
    <property type="entry name" value="DNAJ HEAT SHOCK N-TERMINAL DOMAIN-CONTAINING PROTEIN"/>
    <property type="match status" value="1"/>
</dbReference>
<dbReference type="Pfam" id="PF14308">
    <property type="entry name" value="DnaJ-X"/>
    <property type="match status" value="1"/>
</dbReference>
<sequence>MRTIPQTKRRQMILIVSLLRVCIYPASWPRIAVTNVAEAKLMLWPEQDEEEFLSSRIHEARRTVPNNNNKKTDAESSSSSIHDRLRLFRHDDEDGNLITKTSPFSYALSPAKYLTLMLRYLQNQLSGLSSYLYLNDEASSSSPSSSSWAYSLFRQAHYQNMIAEPKDAWEGLLSAFSAMKTGYLGGMQFLVDGVYELGYGSISACLALLPSQSGSAEYAPVYSFLTEITIGLSKSVDHAKDGLLLFAAGAVVGTRNLVVGIARTPEAVRSSRLGMLYYPMGKKELKTDDPYSSSQQVAVWDYYSLDYEDKEIQMEEARMKIETDSLSKADRKPDALRKRRRHVPVKDRKFYDILGVSTNANSKEIRSAYRREALRRHPDKQQQASLPTLDQTIPQHTSSIEGFLDLTEAYRILSNDASREAYDEYGMCYRNHPSDAFQAEATQDLISELFGADAVKNYVGDVEIASIVNEVFGFSSDGDNSELPTSVEKKNLRQRRRVVNIAKYLRGRVNTFVRGEITLEQFSLSCRKEVDFILREGADVDFVAVIGRTLLQEADQRLGHVLPFVKRVGSDFAQVVTSKVASARVYGPIYFRIALEGMLSGSHYNRREPDEGDCSGGNLSDRHLVDQDAVLDLLWQYIVNDTVATLREACNKLFADQGVRDGNLAFVKTQSLLKYQRAEAVRILGREFLAASSGASKDNHPQ</sequence>
<dbReference type="PROSITE" id="PS50076">
    <property type="entry name" value="DNAJ_2"/>
    <property type="match status" value="1"/>
</dbReference>
<evidence type="ECO:0000313" key="4">
    <source>
        <dbReference type="EMBL" id="KAL3796405.1"/>
    </source>
</evidence>
<dbReference type="PANTHER" id="PTHR44094:SF8">
    <property type="entry name" value="DNAJ HEAT SHOCK N-TERMINAL DOMAIN-CONTAINING PROTEIN-RELATED"/>
    <property type="match status" value="1"/>
</dbReference>
<dbReference type="PRINTS" id="PR00625">
    <property type="entry name" value="JDOMAIN"/>
</dbReference>
<feature type="signal peptide" evidence="2">
    <location>
        <begin position="1"/>
        <end position="28"/>
    </location>
</feature>
<evidence type="ECO:0000313" key="5">
    <source>
        <dbReference type="Proteomes" id="UP001516023"/>
    </source>
</evidence>
<keyword evidence="5" id="KW-1185">Reference proteome</keyword>
<evidence type="ECO:0000256" key="2">
    <source>
        <dbReference type="SAM" id="SignalP"/>
    </source>
</evidence>
<dbReference type="AlphaFoldDB" id="A0ABD3Q8B5"/>
<feature type="compositionally biased region" description="Polar residues" evidence="1">
    <location>
        <begin position="64"/>
        <end position="80"/>
    </location>
</feature>
<accession>A0ABD3Q8B5</accession>
<feature type="domain" description="J" evidence="3">
    <location>
        <begin position="349"/>
        <end position="426"/>
    </location>
</feature>
<dbReference type="Gene3D" id="1.10.287.110">
    <property type="entry name" value="DnaJ domain"/>
    <property type="match status" value="1"/>
</dbReference>
<dbReference type="InterPro" id="IPR001623">
    <property type="entry name" value="DnaJ_domain"/>
</dbReference>
<evidence type="ECO:0000259" key="3">
    <source>
        <dbReference type="PROSITE" id="PS50076"/>
    </source>
</evidence>
<keyword evidence="2" id="KW-0732">Signal</keyword>
<name>A0ABD3Q8B5_9STRA</name>
<dbReference type="SMART" id="SM00271">
    <property type="entry name" value="DnaJ"/>
    <property type="match status" value="1"/>
</dbReference>
<gene>
    <name evidence="4" type="ORF">HJC23_004202</name>
</gene>
<feature type="chain" id="PRO_5044764124" description="J domain-containing protein" evidence="2">
    <location>
        <begin position="29"/>
        <end position="702"/>
    </location>
</feature>
<dbReference type="CDD" id="cd06257">
    <property type="entry name" value="DnaJ"/>
    <property type="match status" value="1"/>
</dbReference>
<dbReference type="Pfam" id="PF00226">
    <property type="entry name" value="DnaJ"/>
    <property type="match status" value="1"/>
</dbReference>
<protein>
    <recommendedName>
        <fullName evidence="3">J domain-containing protein</fullName>
    </recommendedName>
</protein>
<dbReference type="SUPFAM" id="SSF46565">
    <property type="entry name" value="Chaperone J-domain"/>
    <property type="match status" value="1"/>
</dbReference>
<dbReference type="Proteomes" id="UP001516023">
    <property type="component" value="Unassembled WGS sequence"/>
</dbReference>
<dbReference type="EMBL" id="JABMIG020000063">
    <property type="protein sequence ID" value="KAL3796405.1"/>
    <property type="molecule type" value="Genomic_DNA"/>
</dbReference>
<feature type="region of interest" description="Disordered" evidence="1">
    <location>
        <begin position="60"/>
        <end position="81"/>
    </location>
</feature>
<dbReference type="InterPro" id="IPR052423">
    <property type="entry name" value="EMIR"/>
</dbReference>
<comment type="caution">
    <text evidence="4">The sequence shown here is derived from an EMBL/GenBank/DDBJ whole genome shotgun (WGS) entry which is preliminary data.</text>
</comment>
<organism evidence="4 5">
    <name type="scientific">Cyclotella cryptica</name>
    <dbReference type="NCBI Taxonomy" id="29204"/>
    <lineage>
        <taxon>Eukaryota</taxon>
        <taxon>Sar</taxon>
        <taxon>Stramenopiles</taxon>
        <taxon>Ochrophyta</taxon>
        <taxon>Bacillariophyta</taxon>
        <taxon>Coscinodiscophyceae</taxon>
        <taxon>Thalassiosirophycidae</taxon>
        <taxon>Stephanodiscales</taxon>
        <taxon>Stephanodiscaceae</taxon>
        <taxon>Cyclotella</taxon>
    </lineage>
</organism>
<dbReference type="InterPro" id="IPR026894">
    <property type="entry name" value="DnaJ_X"/>
</dbReference>
<reference evidence="4 5" key="1">
    <citation type="journal article" date="2020" name="G3 (Bethesda)">
        <title>Improved Reference Genome for Cyclotella cryptica CCMP332, a Model for Cell Wall Morphogenesis, Salinity Adaptation, and Lipid Production in Diatoms (Bacillariophyta).</title>
        <authorList>
            <person name="Roberts W.R."/>
            <person name="Downey K.M."/>
            <person name="Ruck E.C."/>
            <person name="Traller J.C."/>
            <person name="Alverson A.J."/>
        </authorList>
    </citation>
    <scope>NUCLEOTIDE SEQUENCE [LARGE SCALE GENOMIC DNA]</scope>
    <source>
        <strain evidence="4 5">CCMP332</strain>
    </source>
</reference>
<dbReference type="InterPro" id="IPR036869">
    <property type="entry name" value="J_dom_sf"/>
</dbReference>
<proteinExistence type="predicted"/>
<evidence type="ECO:0000256" key="1">
    <source>
        <dbReference type="SAM" id="MobiDB-lite"/>
    </source>
</evidence>